<evidence type="ECO:0000259" key="1">
    <source>
        <dbReference type="Pfam" id="PF08861"/>
    </source>
</evidence>
<dbReference type="RefSeq" id="WP_123887886.1">
    <property type="nucleotide sequence ID" value="NZ_RKKU01000001.1"/>
</dbReference>
<protein>
    <submittedName>
        <fullName evidence="2">DUF1828 domain-containing protein</fullName>
    </submittedName>
</protein>
<feature type="domain" description="DUF1828" evidence="1">
    <location>
        <begin position="39"/>
        <end position="116"/>
    </location>
</feature>
<reference evidence="2 3" key="1">
    <citation type="submission" date="2018-11" db="EMBL/GenBank/DDBJ databases">
        <authorList>
            <person name="Jang G.I."/>
            <person name="Hwang C.Y."/>
        </authorList>
    </citation>
    <scope>NUCLEOTIDE SEQUENCE [LARGE SCALE GENOMIC DNA]</scope>
    <source>
        <strain evidence="2 3">SSM26</strain>
    </source>
</reference>
<comment type="caution">
    <text evidence="2">The sequence shown here is derived from an EMBL/GenBank/DDBJ whole genome shotgun (WGS) entry which is preliminary data.</text>
</comment>
<dbReference type="Proteomes" id="UP000275199">
    <property type="component" value="Unassembled WGS sequence"/>
</dbReference>
<evidence type="ECO:0000313" key="3">
    <source>
        <dbReference type="Proteomes" id="UP000275199"/>
    </source>
</evidence>
<proteinExistence type="predicted"/>
<accession>A0ABX9XN25</accession>
<gene>
    <name evidence="2" type="ORF">EF096_01790</name>
</gene>
<dbReference type="EMBL" id="RKKU01000001">
    <property type="protein sequence ID" value="ROZ88448.1"/>
    <property type="molecule type" value="Genomic_DNA"/>
</dbReference>
<organism evidence="2 3">
    <name type="scientific">Pseudomonas neustonica</name>
    <dbReference type="NCBI Taxonomy" id="2487346"/>
    <lineage>
        <taxon>Bacteria</taxon>
        <taxon>Pseudomonadati</taxon>
        <taxon>Pseudomonadota</taxon>
        <taxon>Gammaproteobacteria</taxon>
        <taxon>Pseudomonadales</taxon>
        <taxon>Pseudomonadaceae</taxon>
        <taxon>Pseudomonas</taxon>
    </lineage>
</organism>
<dbReference type="InterPro" id="IPR014960">
    <property type="entry name" value="DUF1828"/>
</dbReference>
<dbReference type="Pfam" id="PF08861">
    <property type="entry name" value="DUF1828"/>
    <property type="match status" value="1"/>
</dbReference>
<name>A0ABX9XN25_9PSED</name>
<keyword evidence="3" id="KW-1185">Reference proteome</keyword>
<evidence type="ECO:0000313" key="2">
    <source>
        <dbReference type="EMBL" id="ROZ88448.1"/>
    </source>
</evidence>
<sequence>MNCDQACNQLGFHCKPVADGLLYVESPLALSFDGMLIGAYIQDLGRGLVRITDNADIIFTAMTHGLKTDKRRARSFERIARNSGIDLSENGELHATCKSSESGFFFARFIEAACRIGDVCDAALVVPAPKFESTVAKVLASKFKKRVKRSFVATGASGHQLNFPFVLDQGTEHQMVIQAISSGTGGKPNWGSIYGTIGKMGDLRNAGDRSRRTIILEDGDEDTIQQATVALAEIASIIIYDGDDEKLEYALKAAA</sequence>